<accession>A0ABM8Z1F6</accession>
<dbReference type="PANTHER" id="PTHR41729">
    <property type="entry name" value="GLUTAMYL-TRNA SYNTHETASE"/>
    <property type="match status" value="1"/>
</dbReference>
<reference evidence="1 2" key="1">
    <citation type="submission" date="2021-10" db="EMBL/GenBank/DDBJ databases">
        <authorList>
            <person name="Koch H."/>
        </authorList>
    </citation>
    <scope>NUCLEOTIDE SEQUENCE [LARGE SCALE GENOMIC DNA]</scope>
    <source>
        <strain evidence="1">6680</strain>
    </source>
</reference>
<dbReference type="Pfam" id="PF13875">
    <property type="entry name" value="DUF4202"/>
    <property type="match status" value="1"/>
</dbReference>
<sequence length="201" mass="23516">MIANFPRFEQAFVKFDAANAADPNQDVFEGLIYPKELLYSKRMTAMLKHFEPDASEILQLAARCQHICRWKIARDNYPMDKVGYKCWRMELFKFHGEITGGIMREVGYNEEMIANVQALLRKEKLKTNPESQILEDVVGLVFLQYYLVEFVNKYSYFEEEKLLNILRKTWKKMSEKGHITALKCNFTSELRVVINKALAVA</sequence>
<dbReference type="InterPro" id="IPR025255">
    <property type="entry name" value="DUF4202"/>
</dbReference>
<dbReference type="RefSeq" id="WP_239797468.1">
    <property type="nucleotide sequence ID" value="NZ_OU912926.1"/>
</dbReference>
<gene>
    <name evidence="1" type="ORF">NTG6680_2483</name>
</gene>
<dbReference type="EMBL" id="OU912926">
    <property type="protein sequence ID" value="CAG9933732.1"/>
    <property type="molecule type" value="Genomic_DNA"/>
</dbReference>
<dbReference type="Proteomes" id="UP000839052">
    <property type="component" value="Chromosome"/>
</dbReference>
<evidence type="ECO:0000313" key="2">
    <source>
        <dbReference type="Proteomes" id="UP000839052"/>
    </source>
</evidence>
<name>A0ABM8Z1F6_9PROT</name>
<protein>
    <recommendedName>
        <fullName evidence="3">DUF4202 domain-containing protein</fullName>
    </recommendedName>
</protein>
<evidence type="ECO:0008006" key="3">
    <source>
        <dbReference type="Google" id="ProtNLM"/>
    </source>
</evidence>
<evidence type="ECO:0000313" key="1">
    <source>
        <dbReference type="EMBL" id="CAG9933732.1"/>
    </source>
</evidence>
<dbReference type="PANTHER" id="PTHR41729:SF1">
    <property type="entry name" value="GLUTAMYL-TRNA SYNTHETASE"/>
    <property type="match status" value="1"/>
</dbReference>
<organism evidence="1 2">
    <name type="scientific">Candidatus Nitrotoga arctica</name>
    <dbReference type="NCBI Taxonomy" id="453162"/>
    <lineage>
        <taxon>Bacteria</taxon>
        <taxon>Pseudomonadati</taxon>
        <taxon>Pseudomonadota</taxon>
        <taxon>Betaproteobacteria</taxon>
        <taxon>Nitrosomonadales</taxon>
        <taxon>Gallionellaceae</taxon>
        <taxon>Candidatus Nitrotoga</taxon>
    </lineage>
</organism>
<proteinExistence type="predicted"/>
<keyword evidence="2" id="KW-1185">Reference proteome</keyword>